<dbReference type="Proteomes" id="UP000419144">
    <property type="component" value="Unassembled WGS sequence"/>
</dbReference>
<feature type="region of interest" description="Disordered" evidence="1">
    <location>
        <begin position="293"/>
        <end position="325"/>
    </location>
</feature>
<dbReference type="VEuPathDB" id="TriTrypDB:LtaPh_3324000"/>
<accession>A0A640KQU9</accession>
<reference evidence="2" key="1">
    <citation type="submission" date="2019-11" db="EMBL/GenBank/DDBJ databases">
        <title>Leishmania tarentolae CDS.</title>
        <authorList>
            <person name="Goto Y."/>
            <person name="Yamagishi J."/>
        </authorList>
    </citation>
    <scope>NUCLEOTIDE SEQUENCE [LARGE SCALE GENOMIC DNA]</scope>
    <source>
        <strain evidence="2">Parrot Tar II</strain>
    </source>
</reference>
<proteinExistence type="predicted"/>
<dbReference type="EMBL" id="BLBS01000052">
    <property type="protein sequence ID" value="GET91973.1"/>
    <property type="molecule type" value="Genomic_DNA"/>
</dbReference>
<dbReference type="AlphaFoldDB" id="A0A640KQU9"/>
<evidence type="ECO:0000256" key="1">
    <source>
        <dbReference type="SAM" id="MobiDB-lite"/>
    </source>
</evidence>
<gene>
    <name evidence="2" type="ORF">LtaPh_3324000</name>
</gene>
<keyword evidence="3" id="KW-1185">Reference proteome</keyword>
<feature type="region of interest" description="Disordered" evidence="1">
    <location>
        <begin position="190"/>
        <end position="244"/>
    </location>
</feature>
<name>A0A640KQU9_LEITA</name>
<organism evidence="2 3">
    <name type="scientific">Leishmania tarentolae</name>
    <name type="common">Sauroleishmania tarentolae</name>
    <dbReference type="NCBI Taxonomy" id="5689"/>
    <lineage>
        <taxon>Eukaryota</taxon>
        <taxon>Discoba</taxon>
        <taxon>Euglenozoa</taxon>
        <taxon>Kinetoplastea</taxon>
        <taxon>Metakinetoplastina</taxon>
        <taxon>Trypanosomatida</taxon>
        <taxon>Trypanosomatidae</taxon>
        <taxon>Leishmaniinae</taxon>
        <taxon>Leishmania</taxon>
        <taxon>lizard Leishmania</taxon>
    </lineage>
</organism>
<sequence>MCGGGSATAMLVPRVFLALRSAQSMRHHGSKPAVYGTGFRRPSFGLCATPAGAVETKPCLACPCVSAHRRMHTSCGNLDGAPIKGRSTAVTDALLSQWSRRSGTSPMWPSHVLSHRVDEQASSCTAEAGVSVSSAADASRSASDGATDRGITLRQPVFHASASPPSIEELFAETDEDDPDTSTTAADIVAENESEELSVRRQHGEALLPRTGSSTSVPFASPDVTRLNDTGKASRPPRTSASSTVEAGLVEALLQERFAQDLYLGVDDMTEEEVDGLDDAAPRAVDTHAILNSSGALPHGQYGSGDLQRPPDMEAACGDGDSDGDADVKVNSIEDAVDDEESIESVLEEEAERIYYAALANMAKDHNAAAQGDAMHGIFSDYTFFSKEAVASAIGTLSASENVDTADDASTSALEFDDDAVRKAEMESVGDEMAISGSAAAAALRKRRG</sequence>
<dbReference type="OrthoDB" id="267883at2759"/>
<protein>
    <submittedName>
        <fullName evidence="2">Uncharacterized protein</fullName>
    </submittedName>
</protein>
<evidence type="ECO:0000313" key="2">
    <source>
        <dbReference type="EMBL" id="GET91973.1"/>
    </source>
</evidence>
<evidence type="ECO:0000313" key="3">
    <source>
        <dbReference type="Proteomes" id="UP000419144"/>
    </source>
</evidence>
<comment type="caution">
    <text evidence="2">The sequence shown here is derived from an EMBL/GenBank/DDBJ whole genome shotgun (WGS) entry which is preliminary data.</text>
</comment>